<dbReference type="PANTHER" id="PTHR13318">
    <property type="entry name" value="PARTNER OF PAIRED, ISOFORM B-RELATED"/>
    <property type="match status" value="1"/>
</dbReference>
<proteinExistence type="predicted"/>
<dbReference type="Proteomes" id="UP001642360">
    <property type="component" value="Unassembled WGS sequence"/>
</dbReference>
<sequence length="369" mass="40900">MASDTKALDLVTGNTSGSVSPRSIMLVKLQVSAAALAYIVHRNPGLKSLKAIGCRNLFQQESTTEVVESPTFSYPCKEFYFELGKSCQLEEISLGWGFSLSYMTAVKPAIAMLRAITLGLGGSLGEEGLTLLPTTCPLLESVILYFQVISDSVVANITETLRHLQVLALCYCFGETSSLSFKCHMPNLRKLKLERVAPWMNNDDLVILAQNCTNLIELSLLGCTLLNTESQDIISRGWPGLVSIRLEDCGEVTISGVTSLFDCSALEDLLLRHNGDGISRNFILDAASKMPMLRKVSLDMCDSRDGDFDIPTYADRYFLSVVKIARCKLQRFTLDLQKVEARRKPVHKETLLLVWDSKVLTRTVVKERV</sequence>
<organism evidence="1 2">
    <name type="scientific">Ilex paraguariensis</name>
    <name type="common">yerba mate</name>
    <dbReference type="NCBI Taxonomy" id="185542"/>
    <lineage>
        <taxon>Eukaryota</taxon>
        <taxon>Viridiplantae</taxon>
        <taxon>Streptophyta</taxon>
        <taxon>Embryophyta</taxon>
        <taxon>Tracheophyta</taxon>
        <taxon>Spermatophyta</taxon>
        <taxon>Magnoliopsida</taxon>
        <taxon>eudicotyledons</taxon>
        <taxon>Gunneridae</taxon>
        <taxon>Pentapetalae</taxon>
        <taxon>asterids</taxon>
        <taxon>campanulids</taxon>
        <taxon>Aquifoliales</taxon>
        <taxon>Aquifoliaceae</taxon>
        <taxon>Ilex</taxon>
    </lineage>
</organism>
<comment type="caution">
    <text evidence="1">The sequence shown here is derived from an EMBL/GenBank/DDBJ whole genome shotgun (WGS) entry which is preliminary data.</text>
</comment>
<dbReference type="Gene3D" id="3.80.10.10">
    <property type="entry name" value="Ribonuclease Inhibitor"/>
    <property type="match status" value="1"/>
</dbReference>
<reference evidence="1 2" key="1">
    <citation type="submission" date="2024-02" db="EMBL/GenBank/DDBJ databases">
        <authorList>
            <person name="Vignale AGUSTIN F."/>
            <person name="Sosa J E."/>
            <person name="Modenutti C."/>
        </authorList>
    </citation>
    <scope>NUCLEOTIDE SEQUENCE [LARGE SCALE GENOMIC DNA]</scope>
</reference>
<gene>
    <name evidence="1" type="ORF">ILEXP_LOCUS28269</name>
</gene>
<dbReference type="AlphaFoldDB" id="A0ABC8SQS5"/>
<evidence type="ECO:0000313" key="1">
    <source>
        <dbReference type="EMBL" id="CAK9159571.1"/>
    </source>
</evidence>
<accession>A0ABC8SQS5</accession>
<name>A0ABC8SQS5_9AQUA</name>
<dbReference type="SUPFAM" id="SSF52047">
    <property type="entry name" value="RNI-like"/>
    <property type="match status" value="1"/>
</dbReference>
<keyword evidence="2" id="KW-1185">Reference proteome</keyword>
<protein>
    <submittedName>
        <fullName evidence="1">Uncharacterized protein</fullName>
    </submittedName>
</protein>
<dbReference type="PANTHER" id="PTHR13318:SF71">
    <property type="entry name" value="BTB_POZ DOMAIN-CONTAINING PROTEIN FBL11"/>
    <property type="match status" value="1"/>
</dbReference>
<dbReference type="InterPro" id="IPR032675">
    <property type="entry name" value="LRR_dom_sf"/>
</dbReference>
<evidence type="ECO:0000313" key="2">
    <source>
        <dbReference type="Proteomes" id="UP001642360"/>
    </source>
</evidence>
<dbReference type="EMBL" id="CAUOFW020003380">
    <property type="protein sequence ID" value="CAK9159571.1"/>
    <property type="molecule type" value="Genomic_DNA"/>
</dbReference>